<proteinExistence type="predicted"/>
<evidence type="ECO:0000313" key="2">
    <source>
        <dbReference type="EMBL" id="QHQ25541.1"/>
    </source>
</evidence>
<sequence length="318" mass="37063">MSHSQEGSSINNKEISHLKNEYIKFTEFLCSVIGEDKFKKSKFWFFQKQLSKLHELDLTDQKKLLSIINKYGRILPIFEGDIDYLKSNLLKIVAGSHTYSNLSESHNDFYFEFDMALRYLLGKGKRKINITSDCDIIIDDDIAIECKFLHGENGFEHNIRKAEKQIVNRIESGLAKRGFISIDLSQLVSGKDIQNFIDTIFLEFLNQNKVLGLNTRDSHSQIPHNKNFQKIIAGYINQNIEYYYYKAKKTYKHFKLDPRVCGVFFQYEDTFLLDSEELATGLPIRIGCYDINKRYIAENQFIDEEALKKEFHSLANGI</sequence>
<evidence type="ECO:0000313" key="1">
    <source>
        <dbReference type="EMBL" id="MFJ5323203.1"/>
    </source>
</evidence>
<evidence type="ECO:0000313" key="4">
    <source>
        <dbReference type="Proteomes" id="UP001617714"/>
    </source>
</evidence>
<dbReference type="Proteomes" id="UP000464054">
    <property type="component" value="Chromosome"/>
</dbReference>
<protein>
    <recommendedName>
        <fullName evidence="5">Restriction endonuclease</fullName>
    </recommendedName>
</protein>
<dbReference type="EMBL" id="CP046377">
    <property type="protein sequence ID" value="QHQ25541.1"/>
    <property type="molecule type" value="Genomic_DNA"/>
</dbReference>
<keyword evidence="4" id="KW-1185">Reference proteome</keyword>
<name>A0AAP9IKH7_9GAMM</name>
<reference evidence="2" key="2">
    <citation type="journal article" date="2022" name="Plant Pathol J">
        <title>Comparative Genomic Analysis of Pathogenic Factors of Pectobacterium Species Isolated in South Korea Using Whole-Genome Sequencing.</title>
        <authorList>
            <person name="Jee S."/>
            <person name="Kang I.J."/>
            <person name="Bak G."/>
            <person name="Kang S."/>
            <person name="Lee J."/>
            <person name="Heu S."/>
            <person name="Hwang I."/>
        </authorList>
    </citation>
    <scope>NUCLEOTIDE SEQUENCE</scope>
    <source>
        <strain evidence="2">PZ1</strain>
    </source>
</reference>
<accession>A0AAP9IKH7</accession>
<reference evidence="1 4" key="3">
    <citation type="submission" date="2024-10" db="EMBL/GenBank/DDBJ databases">
        <authorList>
            <person name="Lu C.-H."/>
        </authorList>
    </citation>
    <scope>NUCLEOTIDE SEQUENCE [LARGE SCALE GENOMIC DNA]</scope>
    <source>
        <strain evidence="1 4">22QBSP01-2</strain>
    </source>
</reference>
<evidence type="ECO:0008006" key="5">
    <source>
        <dbReference type="Google" id="ProtNLM"/>
    </source>
</evidence>
<evidence type="ECO:0000313" key="3">
    <source>
        <dbReference type="Proteomes" id="UP000464054"/>
    </source>
</evidence>
<dbReference type="AlphaFoldDB" id="A0AAP9IKH7"/>
<dbReference type="EMBL" id="JBIXKD010000022">
    <property type="protein sequence ID" value="MFJ5323203.1"/>
    <property type="molecule type" value="Genomic_DNA"/>
</dbReference>
<reference evidence="3" key="1">
    <citation type="submission" date="2019-11" db="EMBL/GenBank/DDBJ databases">
        <authorList>
            <person name="Jee S."/>
        </authorList>
    </citation>
    <scope>NUCLEOTIDE SEQUENCE [LARGE SCALE GENOMIC DNA]</scope>
    <source>
        <strain evidence="3">PZ1</strain>
    </source>
</reference>
<dbReference type="Proteomes" id="UP001617714">
    <property type="component" value="Unassembled WGS sequence"/>
</dbReference>
<dbReference type="RefSeq" id="WP_039503400.1">
    <property type="nucleotide sequence ID" value="NZ_CP046377.1"/>
</dbReference>
<gene>
    <name evidence="1" type="ORF">ACIPSN_17900</name>
    <name evidence="2" type="ORF">GMX10_16930</name>
</gene>
<organism evidence="2 3">
    <name type="scientific">Pectobacterium parvum</name>
    <dbReference type="NCBI Taxonomy" id="2778550"/>
    <lineage>
        <taxon>Bacteria</taxon>
        <taxon>Pseudomonadati</taxon>
        <taxon>Pseudomonadota</taxon>
        <taxon>Gammaproteobacteria</taxon>
        <taxon>Enterobacterales</taxon>
        <taxon>Pectobacteriaceae</taxon>
        <taxon>Pectobacterium</taxon>
    </lineage>
</organism>